<evidence type="ECO:0000313" key="2">
    <source>
        <dbReference type="Proteomes" id="UP000479190"/>
    </source>
</evidence>
<dbReference type="EMBL" id="CADCXV010000975">
    <property type="protein sequence ID" value="CAB0039663.1"/>
    <property type="molecule type" value="Genomic_DNA"/>
</dbReference>
<dbReference type="Proteomes" id="UP000479190">
    <property type="component" value="Unassembled WGS sequence"/>
</dbReference>
<dbReference type="AlphaFoldDB" id="A0A6H5IQR3"/>
<proteinExistence type="predicted"/>
<protein>
    <submittedName>
        <fullName evidence="1">Uncharacterized protein</fullName>
    </submittedName>
</protein>
<name>A0A6H5IQR3_9HYME</name>
<organism evidence="1 2">
    <name type="scientific">Trichogramma brassicae</name>
    <dbReference type="NCBI Taxonomy" id="86971"/>
    <lineage>
        <taxon>Eukaryota</taxon>
        <taxon>Metazoa</taxon>
        <taxon>Ecdysozoa</taxon>
        <taxon>Arthropoda</taxon>
        <taxon>Hexapoda</taxon>
        <taxon>Insecta</taxon>
        <taxon>Pterygota</taxon>
        <taxon>Neoptera</taxon>
        <taxon>Endopterygota</taxon>
        <taxon>Hymenoptera</taxon>
        <taxon>Apocrita</taxon>
        <taxon>Proctotrupomorpha</taxon>
        <taxon>Chalcidoidea</taxon>
        <taxon>Trichogrammatidae</taxon>
        <taxon>Trichogramma</taxon>
    </lineage>
</organism>
<reference evidence="1 2" key="1">
    <citation type="submission" date="2020-02" db="EMBL/GenBank/DDBJ databases">
        <authorList>
            <person name="Ferguson B K."/>
        </authorList>
    </citation>
    <scope>NUCLEOTIDE SEQUENCE [LARGE SCALE GENOMIC DNA]</scope>
</reference>
<sequence>MKQSAHFRNREQISWKIIKAHDLSGDIYGSCSFCRDRPSDARTRRGGARATYALTFSHTLVYARSKRNRRNRACSACASKHAATAASSCSSSVKWYIYNIARGVGYVSSTKSVDVSSARERARAAILSELGSTGPPPTGTCSAANRLLVDYCRQRAIHRERPAISRSNDYCNEPRWKNS</sequence>
<evidence type="ECO:0000313" key="1">
    <source>
        <dbReference type="EMBL" id="CAB0039663.1"/>
    </source>
</evidence>
<gene>
    <name evidence="1" type="ORF">TBRA_LOCUS11402</name>
</gene>
<accession>A0A6H5IQR3</accession>
<keyword evidence="2" id="KW-1185">Reference proteome</keyword>